<proteinExistence type="predicted"/>
<feature type="compositionally biased region" description="Basic and acidic residues" evidence="2">
    <location>
        <begin position="458"/>
        <end position="472"/>
    </location>
</feature>
<reference evidence="5" key="1">
    <citation type="submission" date="2025-08" db="UniProtKB">
        <authorList>
            <consortium name="RefSeq"/>
        </authorList>
    </citation>
    <scope>IDENTIFICATION</scope>
    <source>
        <strain evidence="5">OHB3-1</strain>
    </source>
</reference>
<name>A0A6J1C7S3_MOMCH</name>
<feature type="compositionally biased region" description="Basic and acidic residues" evidence="2">
    <location>
        <begin position="959"/>
        <end position="971"/>
    </location>
</feature>
<dbReference type="PANTHER" id="PTHR48454">
    <property type="entry name" value="PUTATIVE RNA-BINDING DOMAIN-CONTAINING PROTEIN-RELATED"/>
    <property type="match status" value="1"/>
</dbReference>
<keyword evidence="3" id="KW-0472">Membrane</keyword>
<dbReference type="OrthoDB" id="1703439at2759"/>
<feature type="region of interest" description="Disordered" evidence="2">
    <location>
        <begin position="424"/>
        <end position="482"/>
    </location>
</feature>
<dbReference type="RefSeq" id="XP_022137830.1">
    <property type="nucleotide sequence ID" value="XM_022282138.1"/>
</dbReference>
<feature type="compositionally biased region" description="Basic and acidic residues" evidence="2">
    <location>
        <begin position="1382"/>
        <end position="1413"/>
    </location>
</feature>
<keyword evidence="3" id="KW-0812">Transmembrane</keyword>
<keyword evidence="3" id="KW-1133">Transmembrane helix</keyword>
<feature type="region of interest" description="Disordered" evidence="2">
    <location>
        <begin position="149"/>
        <end position="181"/>
    </location>
</feature>
<feature type="compositionally biased region" description="Basic and acidic residues" evidence="2">
    <location>
        <begin position="166"/>
        <end position="179"/>
    </location>
</feature>
<sequence length="1539" mass="170820">MIPDMDVRADVSEVNEKCALDMSTYENLPKACNAASLDCATAIAKDDTDCSYVFVSSTDATTTDDHDTSDLNGQAKYSHSQKADTEIKVQNTEIISKILSLSEDGRKPEQILVDAHVSDALEDSQFKISEKVKESDAIQDEIRVENVLQSSDTKVDEAESGVDSSQKMEETPTLEDRAINESFDTETNSGQIHGLESPKEVEDSRIEEENQIISTYESSNTDASLSGEIVVESSQMAEDIQTHEDNGTAAIMKSSATEVNHGIKIEESSQKADDTLSYKENGTVAIKFSDTMANPGEEIEVESSQKADDIQNNEENSLVKAPQLSVTEANPTGEMEVASSQKAADIENHEENGIVKAPKLSDTEGNPRGEIEAEYSKRTDDFKNQEENGMVEAPKLSYTEINPRGEIEEDIELKRQHEIVNAIKSSDTMAKHGQESEVIPKDNETVPISEFSDTINSRGEETEMKSFEREEGTQESEDANLEAADCNCVDDKEKVDGMENKSAISYPVEGIGESQVTSMGSAKSKLDQPDESVADIKGECKLGPELIEENSERTQITISQDGEHYQVVGEELESSNIEVSLLEPSEENKVDMEQHLAAAPCQLVNLELEVEDADANGDQDDHLKTADGKDTVTNKTSFHDNTKTSSTSVDCEIAIVETHKLSPTMLISDPKVEVNEITVNGQEVNHVLELEENSETASHPKVDECVKVKVLEGTASEKGDHMPTALNESRVSDGDDSVASSQLIPEGNEPVESIKKTVSAVGIGSASAEIRERSSIHCLNDPVLQPDLEVEDYTISENVASAANDVQPDKEVSGNHEIGLIGNSETKCENCHIEKDNQSTFPSNDMGSESNVYTSIGCEQIGSTVSEVPNCVNKSSVIQQNSADDTDSELHDNESSSVLCPTADEKSGDDIEITSSIGDASRDLPGDDYTVSKIEVPKGSPLNDEGNLNLISDNVVETDNKPTKEESEVIHEGCQNEPSSISPEGSADASEGQNVGAEAATKPFYFLIRVPRYDDDSIREQIKCAQTEVDRKTKDRDAIRVQIQTMRATWKVLSDNLEAAVSEGRAARDLLKSIRNIEHMIEHETLPLKEEKQSIREIKQLKQLRDQLSSTMGKQDELQQALDQKDQIEERLKLLRKEMDLLRDNVLKAESVIKAAKKKYNDENVKMDELQSQFKAADKIRQEAYANLQSLRKQLYEKNKYFWKYRDDVKEANELALSGDRERLQHLCVKQAESMVELWNKNAEFREDYIRCNTRSTLRRLRTLDGRSLGPNEEPPVWTNIAKAKPVRDNSLSTVSTAREPEKLIPANSEKYNDKPVTKTVETKNQTTKNKKPNIEVALANSHINISIDNEVEEAPRPEEIKRTREEEELAAKAEELRKEEEAAKLKEQRKLEEKTKAKEALERKKRNAEKAQARAVIKARKEAEEREKQKEKRAKKKERKMAVATEGGGGIGCDDKGCGETPSEAVKESENTGKQETAAPTPKRSQKPLQYTKQSKTSPIPPPLRNRGKRRMHAWMWVVLTALVVFVLFLVGQQRLLY</sequence>
<dbReference type="Proteomes" id="UP000504603">
    <property type="component" value="Unplaced"/>
</dbReference>
<keyword evidence="4" id="KW-1185">Reference proteome</keyword>
<accession>A0A6J1C7S3</accession>
<feature type="region of interest" description="Disordered" evidence="2">
    <location>
        <begin position="355"/>
        <end position="391"/>
    </location>
</feature>
<feature type="compositionally biased region" description="Basic and acidic residues" evidence="2">
    <location>
        <begin position="355"/>
        <end position="386"/>
    </location>
</feature>
<feature type="compositionally biased region" description="Basic and acidic residues" evidence="2">
    <location>
        <begin position="429"/>
        <end position="444"/>
    </location>
</feature>
<organism evidence="4 5">
    <name type="scientific">Momordica charantia</name>
    <name type="common">Bitter gourd</name>
    <name type="synonym">Balsam pear</name>
    <dbReference type="NCBI Taxonomy" id="3673"/>
    <lineage>
        <taxon>Eukaryota</taxon>
        <taxon>Viridiplantae</taxon>
        <taxon>Streptophyta</taxon>
        <taxon>Embryophyta</taxon>
        <taxon>Tracheophyta</taxon>
        <taxon>Spermatophyta</taxon>
        <taxon>Magnoliopsida</taxon>
        <taxon>eudicotyledons</taxon>
        <taxon>Gunneridae</taxon>
        <taxon>Pentapetalae</taxon>
        <taxon>rosids</taxon>
        <taxon>fabids</taxon>
        <taxon>Cucurbitales</taxon>
        <taxon>Cucurbitaceae</taxon>
        <taxon>Momordiceae</taxon>
        <taxon>Momordica</taxon>
    </lineage>
</organism>
<evidence type="ECO:0000313" key="5">
    <source>
        <dbReference type="RefSeq" id="XP_022137830.1"/>
    </source>
</evidence>
<evidence type="ECO:0000256" key="2">
    <source>
        <dbReference type="SAM" id="MobiDB-lite"/>
    </source>
</evidence>
<keyword evidence="1" id="KW-0175">Coiled coil</keyword>
<feature type="region of interest" description="Disordered" evidence="2">
    <location>
        <begin position="1382"/>
        <end position="1508"/>
    </location>
</feature>
<dbReference type="PANTHER" id="PTHR48454:SF2">
    <property type="entry name" value="PUTATIVE RNA-BINDING DOMAIN-CONTAINING PROTEIN-RELATED"/>
    <property type="match status" value="1"/>
</dbReference>
<dbReference type="KEGG" id="mcha:111009169"/>
<feature type="compositionally biased region" description="Basic and acidic residues" evidence="2">
    <location>
        <begin position="1420"/>
        <end position="1431"/>
    </location>
</feature>
<evidence type="ECO:0000313" key="4">
    <source>
        <dbReference type="Proteomes" id="UP000504603"/>
    </source>
</evidence>
<feature type="compositionally biased region" description="Polar residues" evidence="2">
    <location>
        <begin position="1488"/>
        <end position="1499"/>
    </location>
</feature>
<evidence type="ECO:0000256" key="3">
    <source>
        <dbReference type="SAM" id="Phobius"/>
    </source>
</evidence>
<gene>
    <name evidence="5" type="primary">LOC111009169</name>
</gene>
<feature type="coiled-coil region" evidence="1">
    <location>
        <begin position="1101"/>
        <end position="1173"/>
    </location>
</feature>
<dbReference type="GeneID" id="111009169"/>
<feature type="region of interest" description="Disordered" evidence="2">
    <location>
        <begin position="713"/>
        <end position="743"/>
    </location>
</feature>
<feature type="region of interest" description="Disordered" evidence="2">
    <location>
        <begin position="300"/>
        <end position="320"/>
    </location>
</feature>
<evidence type="ECO:0000256" key="1">
    <source>
        <dbReference type="SAM" id="Coils"/>
    </source>
</evidence>
<protein>
    <submittedName>
        <fullName evidence="5">Uncharacterized protein LOC111009169</fullName>
    </submittedName>
</protein>
<feature type="region of interest" description="Disordered" evidence="2">
    <location>
        <begin position="959"/>
        <end position="994"/>
    </location>
</feature>
<feature type="transmembrane region" description="Helical" evidence="3">
    <location>
        <begin position="1515"/>
        <end position="1533"/>
    </location>
</feature>
<feature type="region of interest" description="Disordered" evidence="2">
    <location>
        <begin position="882"/>
        <end position="909"/>
    </location>
</feature>